<dbReference type="PANTHER" id="PTHR11439">
    <property type="entry name" value="GAG-POL-RELATED RETROTRANSPOSON"/>
    <property type="match status" value="1"/>
</dbReference>
<protein>
    <submittedName>
        <fullName evidence="1">Uncharacterized protein</fullName>
    </submittedName>
</protein>
<evidence type="ECO:0000313" key="2">
    <source>
        <dbReference type="Proteomes" id="UP001497516"/>
    </source>
</evidence>
<dbReference type="AlphaFoldDB" id="A0AAV2D9M8"/>
<dbReference type="EMBL" id="OZ034815">
    <property type="protein sequence ID" value="CAL1369499.1"/>
    <property type="molecule type" value="Genomic_DNA"/>
</dbReference>
<keyword evidence="2" id="KW-1185">Reference proteome</keyword>
<evidence type="ECO:0000313" key="1">
    <source>
        <dbReference type="EMBL" id="CAL1369499.1"/>
    </source>
</evidence>
<dbReference type="PANTHER" id="PTHR11439:SF511">
    <property type="match status" value="1"/>
</dbReference>
<name>A0AAV2D9M8_9ROSI</name>
<organism evidence="1 2">
    <name type="scientific">Linum trigynum</name>
    <dbReference type="NCBI Taxonomy" id="586398"/>
    <lineage>
        <taxon>Eukaryota</taxon>
        <taxon>Viridiplantae</taxon>
        <taxon>Streptophyta</taxon>
        <taxon>Embryophyta</taxon>
        <taxon>Tracheophyta</taxon>
        <taxon>Spermatophyta</taxon>
        <taxon>Magnoliopsida</taxon>
        <taxon>eudicotyledons</taxon>
        <taxon>Gunneridae</taxon>
        <taxon>Pentapetalae</taxon>
        <taxon>rosids</taxon>
        <taxon>fabids</taxon>
        <taxon>Malpighiales</taxon>
        <taxon>Linaceae</taxon>
        <taxon>Linum</taxon>
    </lineage>
</organism>
<accession>A0AAV2D9M8</accession>
<proteinExistence type="predicted"/>
<sequence length="121" mass="14078">MVVRSSAKSEYIVLMASNVNKLIWLRWLLQELGVPLSRSTPLYCDNQAALHVAADLVFHERTKNMKIDRYFVREHFASGAILPLKVISYQQVVDLFIKGLGADRFRFILFKLNVRYIHRPT</sequence>
<gene>
    <name evidence="1" type="ORF">LTRI10_LOCUS12077</name>
</gene>
<reference evidence="1 2" key="1">
    <citation type="submission" date="2024-04" db="EMBL/GenBank/DDBJ databases">
        <authorList>
            <person name="Fracassetti M."/>
        </authorList>
    </citation>
    <scope>NUCLEOTIDE SEQUENCE [LARGE SCALE GENOMIC DNA]</scope>
</reference>
<dbReference type="Proteomes" id="UP001497516">
    <property type="component" value="Chromosome 2"/>
</dbReference>
<dbReference type="CDD" id="cd09272">
    <property type="entry name" value="RNase_HI_RT_Ty1"/>
    <property type="match status" value="1"/>
</dbReference>